<evidence type="ECO:0000256" key="4">
    <source>
        <dbReference type="ARBA" id="ARBA00023242"/>
    </source>
</evidence>
<dbReference type="InterPro" id="IPR036093">
    <property type="entry name" value="NAC_dom_sf"/>
</dbReference>
<dbReference type="InterPro" id="IPR003441">
    <property type="entry name" value="NAC-dom"/>
</dbReference>
<gene>
    <name evidence="7" type="ORF">C5167_010767</name>
</gene>
<feature type="region of interest" description="Disordered" evidence="5">
    <location>
        <begin position="211"/>
        <end position="231"/>
    </location>
</feature>
<evidence type="ECO:0000313" key="7">
    <source>
        <dbReference type="EMBL" id="RZC67076.1"/>
    </source>
</evidence>
<evidence type="ECO:0000256" key="1">
    <source>
        <dbReference type="ARBA" id="ARBA00023015"/>
    </source>
</evidence>
<dbReference type="GO" id="GO:0003677">
    <property type="term" value="F:DNA binding"/>
    <property type="evidence" value="ECO:0007669"/>
    <property type="project" value="UniProtKB-KW"/>
</dbReference>
<dbReference type="PANTHER" id="PTHR31744">
    <property type="entry name" value="PROTEIN CUP-SHAPED COTYLEDON 2-RELATED"/>
    <property type="match status" value="1"/>
</dbReference>
<dbReference type="Gramene" id="RZC67076">
    <property type="protein sequence ID" value="RZC67076"/>
    <property type="gene ID" value="C5167_010767"/>
</dbReference>
<evidence type="ECO:0000256" key="3">
    <source>
        <dbReference type="ARBA" id="ARBA00023163"/>
    </source>
</evidence>
<name>A0A4Y7K2M0_PAPSO</name>
<proteinExistence type="predicted"/>
<feature type="compositionally biased region" description="Basic and acidic residues" evidence="5">
    <location>
        <begin position="330"/>
        <end position="341"/>
    </location>
</feature>
<evidence type="ECO:0000256" key="2">
    <source>
        <dbReference type="ARBA" id="ARBA00023125"/>
    </source>
</evidence>
<feature type="compositionally biased region" description="Low complexity" evidence="5">
    <location>
        <begin position="346"/>
        <end position="362"/>
    </location>
</feature>
<keyword evidence="4" id="KW-0539">Nucleus</keyword>
<keyword evidence="8" id="KW-1185">Reference proteome</keyword>
<dbReference type="SUPFAM" id="SSF101941">
    <property type="entry name" value="NAC domain"/>
    <property type="match status" value="1"/>
</dbReference>
<dbReference type="GO" id="GO:0006355">
    <property type="term" value="P:regulation of DNA-templated transcription"/>
    <property type="evidence" value="ECO:0007669"/>
    <property type="project" value="InterPro"/>
</dbReference>
<dbReference type="OMA" id="SDCMVIS"/>
<evidence type="ECO:0000256" key="5">
    <source>
        <dbReference type="SAM" id="MobiDB-lite"/>
    </source>
</evidence>
<dbReference type="Gene3D" id="2.170.150.80">
    <property type="entry name" value="NAC domain"/>
    <property type="match status" value="1"/>
</dbReference>
<keyword evidence="2" id="KW-0238">DNA-binding</keyword>
<feature type="domain" description="NAC" evidence="6">
    <location>
        <begin position="1"/>
        <end position="145"/>
    </location>
</feature>
<evidence type="ECO:0000313" key="8">
    <source>
        <dbReference type="Proteomes" id="UP000316621"/>
    </source>
</evidence>
<sequence length="401" mass="44501">MCPSAPFSPTIEDIGLSWPGELLVMCLERMICGDPIPDNVNTEINPYLDFPWLLNVMCTDRIWYLHSWDLKASETGYWVEAEEECEIHTDSPTIGARSTLQFFSGQAPDGEKTNWMMHAYRIQQKRLLEINKEGNSSSLCRVFTNRGQSPSNKEEQHGSGGCDCIDNNALLNSTELDPNLKHPTIKCQVRELPCVSAILELLWKVISKNEKHDPTKVSDRQPSPANSIHDNEIYDFSMGDYLELEDLDDPLESSFSSSENSICSTLASSEHFDYFDSSALLRDMNNDLDTQRNHADNVSGLLRPVNAAVGGDSSGAEQQLLDTDALEDARNRQTAGDRDVNELTNSSQDEVASSSSSNSPGSVRAAASPTSSENKDDVAGRSRSRSKIAKLRKKYLCFISC</sequence>
<dbReference type="AlphaFoldDB" id="A0A4Y7K2M0"/>
<evidence type="ECO:0000259" key="6">
    <source>
        <dbReference type="PROSITE" id="PS51005"/>
    </source>
</evidence>
<reference evidence="7 8" key="1">
    <citation type="journal article" date="2018" name="Science">
        <title>The opium poppy genome and morphinan production.</title>
        <authorList>
            <person name="Guo L."/>
            <person name="Winzer T."/>
            <person name="Yang X."/>
            <person name="Li Y."/>
            <person name="Ning Z."/>
            <person name="He Z."/>
            <person name="Teodor R."/>
            <person name="Lu Y."/>
            <person name="Bowser T.A."/>
            <person name="Graham I.A."/>
            <person name="Ye K."/>
        </authorList>
    </citation>
    <scope>NUCLEOTIDE SEQUENCE [LARGE SCALE GENOMIC DNA]</scope>
    <source>
        <strain evidence="8">cv. HN1</strain>
        <tissue evidence="7">Leaves</tissue>
    </source>
</reference>
<dbReference type="PROSITE" id="PS51005">
    <property type="entry name" value="NAC"/>
    <property type="match status" value="1"/>
</dbReference>
<accession>A0A4Y7K2M0</accession>
<dbReference type="Proteomes" id="UP000316621">
    <property type="component" value="Chromosome 6"/>
</dbReference>
<dbReference type="EMBL" id="CM010720">
    <property type="protein sequence ID" value="RZC67076.1"/>
    <property type="molecule type" value="Genomic_DNA"/>
</dbReference>
<protein>
    <recommendedName>
        <fullName evidence="6">NAC domain-containing protein</fullName>
    </recommendedName>
</protein>
<keyword evidence="1" id="KW-0805">Transcription regulation</keyword>
<feature type="region of interest" description="Disordered" evidence="5">
    <location>
        <begin position="330"/>
        <end position="387"/>
    </location>
</feature>
<keyword evidence="3" id="KW-0804">Transcription</keyword>
<dbReference type="Pfam" id="PF02365">
    <property type="entry name" value="NAM"/>
    <property type="match status" value="1"/>
</dbReference>
<organism evidence="7 8">
    <name type="scientific">Papaver somniferum</name>
    <name type="common">Opium poppy</name>
    <dbReference type="NCBI Taxonomy" id="3469"/>
    <lineage>
        <taxon>Eukaryota</taxon>
        <taxon>Viridiplantae</taxon>
        <taxon>Streptophyta</taxon>
        <taxon>Embryophyta</taxon>
        <taxon>Tracheophyta</taxon>
        <taxon>Spermatophyta</taxon>
        <taxon>Magnoliopsida</taxon>
        <taxon>Ranunculales</taxon>
        <taxon>Papaveraceae</taxon>
        <taxon>Papaveroideae</taxon>
        <taxon>Papaver</taxon>
    </lineage>
</organism>